<keyword evidence="5" id="KW-1185">Reference proteome</keyword>
<evidence type="ECO:0000256" key="2">
    <source>
        <dbReference type="HAMAP-Rule" id="MF_00791"/>
    </source>
</evidence>
<dbReference type="InterPro" id="IPR007474">
    <property type="entry name" value="ApaG_domain"/>
</dbReference>
<reference evidence="5" key="1">
    <citation type="journal article" date="2019" name="Int. J. Syst. Evol. Microbiol.">
        <title>The Global Catalogue of Microorganisms (GCM) 10K type strain sequencing project: providing services to taxonomists for standard genome sequencing and annotation.</title>
        <authorList>
            <consortium name="The Broad Institute Genomics Platform"/>
            <consortium name="The Broad Institute Genome Sequencing Center for Infectious Disease"/>
            <person name="Wu L."/>
            <person name="Ma J."/>
        </authorList>
    </citation>
    <scope>NUCLEOTIDE SEQUENCE [LARGE SCALE GENOMIC DNA]</scope>
    <source>
        <strain evidence="5">KCTC 52141</strain>
    </source>
</reference>
<dbReference type="InterPro" id="IPR023065">
    <property type="entry name" value="Uncharacterised_ApaG"/>
</dbReference>
<dbReference type="RefSeq" id="WP_339615930.1">
    <property type="nucleotide sequence ID" value="NZ_AP031500.1"/>
</dbReference>
<evidence type="ECO:0000259" key="3">
    <source>
        <dbReference type="PROSITE" id="PS51087"/>
    </source>
</evidence>
<evidence type="ECO:0000256" key="1">
    <source>
        <dbReference type="ARBA" id="ARBA00017693"/>
    </source>
</evidence>
<proteinExistence type="inferred from homology"/>
<protein>
    <recommendedName>
        <fullName evidence="1 2">Protein ApaG</fullName>
    </recommendedName>
</protein>
<organism evidence="4 5">
    <name type="scientific">Gilvimarinus japonicus</name>
    <dbReference type="NCBI Taxonomy" id="1796469"/>
    <lineage>
        <taxon>Bacteria</taxon>
        <taxon>Pseudomonadati</taxon>
        <taxon>Pseudomonadota</taxon>
        <taxon>Gammaproteobacteria</taxon>
        <taxon>Cellvibrionales</taxon>
        <taxon>Cellvibrionaceae</taxon>
        <taxon>Gilvimarinus</taxon>
    </lineage>
</organism>
<dbReference type="PANTHER" id="PTHR14289">
    <property type="entry name" value="F-BOX ONLY PROTEIN 3"/>
    <property type="match status" value="1"/>
</dbReference>
<sequence>MTDTASEFCNDIASSIAIDVDTGFLAEQSQPEQQRFAFRYTITIHNRGVQAAQLLSRHWVITDTNDQVQEVQGLGVVGQQPDIPAGCSYTYSSGAILATPAGIMEGSYEFRQPDGETFTAPIPAFALVPPGALH</sequence>
<comment type="caution">
    <text evidence="4">The sequence shown here is derived from an EMBL/GenBank/DDBJ whole genome shotgun (WGS) entry which is preliminary data.</text>
</comment>
<dbReference type="PROSITE" id="PS51087">
    <property type="entry name" value="APAG"/>
    <property type="match status" value="1"/>
</dbReference>
<evidence type="ECO:0000313" key="5">
    <source>
        <dbReference type="Proteomes" id="UP001595548"/>
    </source>
</evidence>
<dbReference type="Pfam" id="PF04379">
    <property type="entry name" value="DUF525"/>
    <property type="match status" value="1"/>
</dbReference>
<accession>A0ABV7HZQ4</accession>
<feature type="domain" description="ApaG" evidence="3">
    <location>
        <begin position="10"/>
        <end position="134"/>
    </location>
</feature>
<evidence type="ECO:0000313" key="4">
    <source>
        <dbReference type="EMBL" id="MFC3156791.1"/>
    </source>
</evidence>
<name>A0ABV7HZQ4_9GAMM</name>
<dbReference type="EMBL" id="JBHRTL010000031">
    <property type="protein sequence ID" value="MFC3156791.1"/>
    <property type="molecule type" value="Genomic_DNA"/>
</dbReference>
<dbReference type="NCBIfam" id="NF003967">
    <property type="entry name" value="PRK05461.1"/>
    <property type="match status" value="1"/>
</dbReference>
<gene>
    <name evidence="2 4" type="primary">apaG</name>
    <name evidence="4" type="ORF">ACFOEB_16395</name>
</gene>
<dbReference type="SUPFAM" id="SSF110069">
    <property type="entry name" value="ApaG-like"/>
    <property type="match status" value="1"/>
</dbReference>
<dbReference type="Gene3D" id="2.60.40.1470">
    <property type="entry name" value="ApaG domain"/>
    <property type="match status" value="1"/>
</dbReference>
<dbReference type="PANTHER" id="PTHR14289:SF16">
    <property type="entry name" value="POLYMERASE DELTA-INTERACTING PROTEIN 2"/>
    <property type="match status" value="1"/>
</dbReference>
<dbReference type="Proteomes" id="UP001595548">
    <property type="component" value="Unassembled WGS sequence"/>
</dbReference>
<dbReference type="HAMAP" id="MF_00791">
    <property type="entry name" value="ApaG"/>
    <property type="match status" value="1"/>
</dbReference>
<dbReference type="InterPro" id="IPR036767">
    <property type="entry name" value="ApaG_sf"/>
</dbReference>